<dbReference type="EMBL" id="JBEPLW010000011">
    <property type="protein sequence ID" value="MET3575784.1"/>
    <property type="molecule type" value="Genomic_DNA"/>
</dbReference>
<evidence type="ECO:0000313" key="2">
    <source>
        <dbReference type="EMBL" id="MET3575784.1"/>
    </source>
</evidence>
<dbReference type="PROSITE" id="PS50965">
    <property type="entry name" value="NERD"/>
    <property type="match status" value="1"/>
</dbReference>
<protein>
    <recommendedName>
        <fullName evidence="1">NERD domain-containing protein</fullName>
    </recommendedName>
</protein>
<dbReference type="Pfam" id="PF08378">
    <property type="entry name" value="NERD"/>
    <property type="match status" value="1"/>
</dbReference>
<sequence>MNAHALERLLLRAGQANHFKSEDIEKRLYAIKAGLAGEQKALEYMKKLEFPFPFRVLWDIRLQVSPGQFVQIDLLVITPTRMIIYEVKNIAGRLRFEESPSRLDKVDLNRMITDSYECPVLQLEDEMADLRYWLSCRNIPCFVEGAVVMTANIVVDKPSRNGRVFRLREIRRHLQEERRGMAGRDEKELDD</sequence>
<organism evidence="2 3">
    <name type="scientific">Bhargavaea ullalensis</name>
    <dbReference type="NCBI Taxonomy" id="1265685"/>
    <lineage>
        <taxon>Bacteria</taxon>
        <taxon>Bacillati</taxon>
        <taxon>Bacillota</taxon>
        <taxon>Bacilli</taxon>
        <taxon>Bacillales</taxon>
        <taxon>Caryophanaceae</taxon>
        <taxon>Bhargavaea</taxon>
    </lineage>
</organism>
<accession>A0ABV2GCA6</accession>
<gene>
    <name evidence="2" type="ORF">ABID49_001690</name>
</gene>
<proteinExistence type="predicted"/>
<comment type="caution">
    <text evidence="2">The sequence shown here is derived from an EMBL/GenBank/DDBJ whole genome shotgun (WGS) entry which is preliminary data.</text>
</comment>
<name>A0ABV2GCA6_9BACL</name>
<dbReference type="RefSeq" id="WP_354197244.1">
    <property type="nucleotide sequence ID" value="NZ_JBEPLW010000011.1"/>
</dbReference>
<dbReference type="InterPro" id="IPR011528">
    <property type="entry name" value="NERD"/>
</dbReference>
<feature type="domain" description="NERD" evidence="1">
    <location>
        <begin position="33"/>
        <end position="153"/>
    </location>
</feature>
<reference evidence="2 3" key="1">
    <citation type="submission" date="2024-06" db="EMBL/GenBank/DDBJ databases">
        <title>Genomic Encyclopedia of Type Strains, Phase IV (KMG-IV): sequencing the most valuable type-strain genomes for metagenomic binning, comparative biology and taxonomic classification.</title>
        <authorList>
            <person name="Goeker M."/>
        </authorList>
    </citation>
    <scope>NUCLEOTIDE SEQUENCE [LARGE SCALE GENOMIC DNA]</scope>
    <source>
        <strain evidence="2 3">DSM 26128</strain>
    </source>
</reference>
<keyword evidence="3" id="KW-1185">Reference proteome</keyword>
<evidence type="ECO:0000313" key="3">
    <source>
        <dbReference type="Proteomes" id="UP001549099"/>
    </source>
</evidence>
<dbReference type="Proteomes" id="UP001549099">
    <property type="component" value="Unassembled WGS sequence"/>
</dbReference>
<evidence type="ECO:0000259" key="1">
    <source>
        <dbReference type="PROSITE" id="PS50965"/>
    </source>
</evidence>
<feature type="non-terminal residue" evidence="2">
    <location>
        <position position="191"/>
    </location>
</feature>